<keyword evidence="1" id="KW-1133">Transmembrane helix</keyword>
<evidence type="ECO:0000256" key="1">
    <source>
        <dbReference type="SAM" id="Phobius"/>
    </source>
</evidence>
<evidence type="ECO:0000313" key="2">
    <source>
        <dbReference type="EMBL" id="VTT41456.1"/>
    </source>
</evidence>
<dbReference type="AlphaFoldDB" id="A0A4V0H0F8"/>
<feature type="transmembrane region" description="Helical" evidence="1">
    <location>
        <begin position="109"/>
        <end position="127"/>
    </location>
</feature>
<dbReference type="PANTHER" id="PTHR40078:SF1">
    <property type="entry name" value="INTEGRAL MEMBRANE PROTEIN"/>
    <property type="match status" value="1"/>
</dbReference>
<sequence>MKKIGRFFIGVNIMALGVAMSKQSQLGTSPIAAIPNVLSETLEASLGLLTIIFMLLLVILQFLILGKNISRTRRFKIVIQLVPGILFGLLINCYDSLLQGFQDTSHYGSQLTVLLISVLVLALGVYLEVSADFIVMPGEGLPQTISNTYHLPFAKVKVWTDLTMVVLALLFSFSLGHPFSGIREGTLIATLLTGPCVSLFNSFFEKLS</sequence>
<accession>A0A4V0H0F8</accession>
<reference evidence="2 3" key="1">
    <citation type="submission" date="2019-05" db="EMBL/GenBank/DDBJ databases">
        <authorList>
            <consortium name="Pathogen Informatics"/>
        </authorList>
    </citation>
    <scope>NUCLEOTIDE SEQUENCE [LARGE SCALE GENOMIC DNA]</scope>
    <source>
        <strain evidence="2 3">NCTC10924</strain>
    </source>
</reference>
<dbReference type="EMBL" id="LR594052">
    <property type="protein sequence ID" value="VTT41456.1"/>
    <property type="molecule type" value="Genomic_DNA"/>
</dbReference>
<feature type="transmembrane region" description="Helical" evidence="1">
    <location>
        <begin position="45"/>
        <end position="65"/>
    </location>
</feature>
<keyword evidence="1" id="KW-0472">Membrane</keyword>
<dbReference type="Proteomes" id="UP000306241">
    <property type="component" value="Chromosome"/>
</dbReference>
<proteinExistence type="predicted"/>
<name>A0A4V0H0F8_STRPO</name>
<feature type="transmembrane region" description="Helical" evidence="1">
    <location>
        <begin position="185"/>
        <end position="204"/>
    </location>
</feature>
<protein>
    <submittedName>
        <fullName evidence="2">Integral membrane protein</fullName>
    </submittedName>
</protein>
<keyword evidence="1" id="KW-0812">Transmembrane</keyword>
<organism evidence="2 3">
    <name type="scientific">Streptococcus porcinus</name>
    <dbReference type="NCBI Taxonomy" id="1340"/>
    <lineage>
        <taxon>Bacteria</taxon>
        <taxon>Bacillati</taxon>
        <taxon>Bacillota</taxon>
        <taxon>Bacilli</taxon>
        <taxon>Lactobacillales</taxon>
        <taxon>Streptococcaceae</taxon>
        <taxon>Streptococcus</taxon>
    </lineage>
</organism>
<gene>
    <name evidence="2" type="ORF">NCTC10924_00133</name>
</gene>
<feature type="transmembrane region" description="Helical" evidence="1">
    <location>
        <begin position="158"/>
        <end position="179"/>
    </location>
</feature>
<dbReference type="RefSeq" id="WP_003085887.1">
    <property type="nucleotide sequence ID" value="NZ_CP070237.1"/>
</dbReference>
<dbReference type="InterPro" id="IPR038750">
    <property type="entry name" value="YczE/YyaS-like"/>
</dbReference>
<evidence type="ECO:0000313" key="3">
    <source>
        <dbReference type="Proteomes" id="UP000306241"/>
    </source>
</evidence>
<dbReference type="Pfam" id="PF19700">
    <property type="entry name" value="DUF6198"/>
    <property type="match status" value="1"/>
</dbReference>
<feature type="transmembrane region" description="Helical" evidence="1">
    <location>
        <begin position="77"/>
        <end position="97"/>
    </location>
</feature>
<dbReference type="PANTHER" id="PTHR40078">
    <property type="entry name" value="INTEGRAL MEMBRANE PROTEIN-RELATED"/>
    <property type="match status" value="1"/>
</dbReference>
<dbReference type="OrthoDB" id="87655at2"/>